<keyword evidence="1" id="KW-0812">Transmembrane</keyword>
<evidence type="ECO:0008006" key="4">
    <source>
        <dbReference type="Google" id="ProtNLM"/>
    </source>
</evidence>
<reference evidence="2 3" key="1">
    <citation type="journal article" date="2014" name="Nature">
        <title>Sequential evolution of bacterial morphology by co-option of a developmental regulator.</title>
        <authorList>
            <person name="Jiang C."/>
            <person name="Brown P.J."/>
            <person name="Ducret A."/>
            <person name="Brun Y.V."/>
        </authorList>
    </citation>
    <scope>NUCLEOTIDE SEQUENCE [LARGE SCALE GENOMIC DNA]</scope>
    <source>
        <strain evidence="2 3">DSM 16100</strain>
    </source>
</reference>
<dbReference type="PATRIC" id="fig|1121022.4.peg.1006"/>
<name>V4Q776_9CAUL</name>
<evidence type="ECO:0000313" key="2">
    <source>
        <dbReference type="EMBL" id="ESQ93690.1"/>
    </source>
</evidence>
<sequence length="100" mass="11033">MPSQIGKLKYVFVLLLGLISASILAYSWLYSIPNKKCEAAEGWFSWKYRKCYAPIAISTITGRRPGEPVKVDFHDDARKASNARAVRQADAPAEAATASK</sequence>
<dbReference type="STRING" id="1121022.GCA_000376105_02049"/>
<dbReference type="AlphaFoldDB" id="V4Q776"/>
<accession>V4Q776</accession>
<keyword evidence="3" id="KW-1185">Reference proteome</keyword>
<feature type="transmembrane region" description="Helical" evidence="1">
    <location>
        <begin position="12"/>
        <end position="30"/>
    </location>
</feature>
<keyword evidence="1" id="KW-0472">Membrane</keyword>
<dbReference type="Proteomes" id="UP000017837">
    <property type="component" value="Unassembled WGS sequence"/>
</dbReference>
<evidence type="ECO:0000313" key="3">
    <source>
        <dbReference type="Proteomes" id="UP000017837"/>
    </source>
</evidence>
<dbReference type="RefSeq" id="WP_018081713.1">
    <property type="nucleotide sequence ID" value="NZ_AQWM01000007.1"/>
</dbReference>
<gene>
    <name evidence="2" type="ORF">ABENE_05060</name>
</gene>
<comment type="caution">
    <text evidence="2">The sequence shown here is derived from an EMBL/GenBank/DDBJ whole genome shotgun (WGS) entry which is preliminary data.</text>
</comment>
<dbReference type="EMBL" id="AWGB01000007">
    <property type="protein sequence ID" value="ESQ93690.1"/>
    <property type="molecule type" value="Genomic_DNA"/>
</dbReference>
<protein>
    <recommendedName>
        <fullName evidence="4">Transmembrane protein</fullName>
    </recommendedName>
</protein>
<proteinExistence type="predicted"/>
<evidence type="ECO:0000256" key="1">
    <source>
        <dbReference type="SAM" id="Phobius"/>
    </source>
</evidence>
<organism evidence="2 3">
    <name type="scientific">Asticcacaulis benevestitus DSM 16100 = ATCC BAA-896</name>
    <dbReference type="NCBI Taxonomy" id="1121022"/>
    <lineage>
        <taxon>Bacteria</taxon>
        <taxon>Pseudomonadati</taxon>
        <taxon>Pseudomonadota</taxon>
        <taxon>Alphaproteobacteria</taxon>
        <taxon>Caulobacterales</taxon>
        <taxon>Caulobacteraceae</taxon>
        <taxon>Asticcacaulis</taxon>
    </lineage>
</organism>
<keyword evidence="1" id="KW-1133">Transmembrane helix</keyword>
<dbReference type="OrthoDB" id="7205744at2"/>